<dbReference type="EMBL" id="KV417315">
    <property type="protein sequence ID" value="KZO92004.1"/>
    <property type="molecule type" value="Genomic_DNA"/>
</dbReference>
<dbReference type="AlphaFoldDB" id="A0A167HUR2"/>
<accession>A0A167HUR2</accession>
<sequence>MNEDQTERVYSEFATADHMWELQSSLTAGATVGGVILSSDKTQLALFRSNSTAWPVYMSLANIHKETRRKPSQRAMVLLGYLPTTKLTDISRQEDRSARLHDLFHHCVDIMISPLRAAAQQGVDMICPDGNIRRIHPIVVSYIADHPEQCRDHNQGAEQSKEPSVGCRRNCRRGSMILAAGRRPRCRTCRRTCSKSGWVAIQRPFWADLSLCDISSSITPDLLHEIHKGLFGDHLLAWIAEIAGADDIDWRYKIMPPHDDVIHFSRGITHLDKVTGKEYKSMEKVFCVAIADLVPAKVQHTVRAFLDFVLLAQLPEHTTGTLHLMTRAWADFQASKDVFTSLKSCKGFNFAKMHKPNHHIPSIVSHGTLDGYSTELPERLHIVLAKDAFHAGNSRDYIRFMTHCRYLLWAWQQESLDTACTAMEDEDADNVRFRAEDQDDRLLGQVPFLASTKEALHHHRPKSNSMARIQHFIAKTAKWKALPSTQLSCMFSAPLFLDRLKSFLEQNYPDCTWTPSDHERFACHDHVCISLPGLPGQLDPIRLTAHCRPSPQNKARRGTSPVSRFDTVLIPTRDASYPLRGHSIGILRVIFTLPAWRDLPPLELAYVDWFENPVITSTAARLYSITKIPLADPRQGEVVRLQSIARTCHLFPMVGDTTLLSPGPDPVYMRCYKPSSLGLEGIDIVAVDVSGVVYATDCLSNPDSTRKGRIPFNCWSGSNGDHGQ</sequence>
<dbReference type="Proteomes" id="UP000076738">
    <property type="component" value="Unassembled WGS sequence"/>
</dbReference>
<evidence type="ECO:0000313" key="2">
    <source>
        <dbReference type="Proteomes" id="UP000076738"/>
    </source>
</evidence>
<gene>
    <name evidence="1" type="ORF">CALVIDRAFT_547112</name>
</gene>
<protein>
    <submittedName>
        <fullName evidence="1">Uncharacterized protein</fullName>
    </submittedName>
</protein>
<evidence type="ECO:0000313" key="1">
    <source>
        <dbReference type="EMBL" id="KZO92004.1"/>
    </source>
</evidence>
<keyword evidence="2" id="KW-1185">Reference proteome</keyword>
<reference evidence="1 2" key="1">
    <citation type="journal article" date="2016" name="Mol. Biol. Evol.">
        <title>Comparative Genomics of Early-Diverging Mushroom-Forming Fungi Provides Insights into the Origins of Lignocellulose Decay Capabilities.</title>
        <authorList>
            <person name="Nagy L.G."/>
            <person name="Riley R."/>
            <person name="Tritt A."/>
            <person name="Adam C."/>
            <person name="Daum C."/>
            <person name="Floudas D."/>
            <person name="Sun H."/>
            <person name="Yadav J.S."/>
            <person name="Pangilinan J."/>
            <person name="Larsson K.H."/>
            <person name="Matsuura K."/>
            <person name="Barry K."/>
            <person name="Labutti K."/>
            <person name="Kuo R."/>
            <person name="Ohm R.A."/>
            <person name="Bhattacharya S.S."/>
            <person name="Shirouzu T."/>
            <person name="Yoshinaga Y."/>
            <person name="Martin F.M."/>
            <person name="Grigoriev I.V."/>
            <person name="Hibbett D.S."/>
        </authorList>
    </citation>
    <scope>NUCLEOTIDE SEQUENCE [LARGE SCALE GENOMIC DNA]</scope>
    <source>
        <strain evidence="1 2">TUFC12733</strain>
    </source>
</reference>
<organism evidence="1 2">
    <name type="scientific">Calocera viscosa (strain TUFC12733)</name>
    <dbReference type="NCBI Taxonomy" id="1330018"/>
    <lineage>
        <taxon>Eukaryota</taxon>
        <taxon>Fungi</taxon>
        <taxon>Dikarya</taxon>
        <taxon>Basidiomycota</taxon>
        <taxon>Agaricomycotina</taxon>
        <taxon>Dacrymycetes</taxon>
        <taxon>Dacrymycetales</taxon>
        <taxon>Dacrymycetaceae</taxon>
        <taxon>Calocera</taxon>
    </lineage>
</organism>
<dbReference type="OrthoDB" id="2418900at2759"/>
<name>A0A167HUR2_CALVF</name>
<dbReference type="STRING" id="1330018.A0A167HUR2"/>
<dbReference type="Pfam" id="PF18759">
    <property type="entry name" value="Plavaka"/>
    <property type="match status" value="1"/>
</dbReference>
<dbReference type="InterPro" id="IPR041078">
    <property type="entry name" value="Plavaka"/>
</dbReference>
<proteinExistence type="predicted"/>